<name>G4CI17_9NEIS</name>
<dbReference type="Pfam" id="PF02518">
    <property type="entry name" value="HATPase_c"/>
    <property type="match status" value="1"/>
</dbReference>
<evidence type="ECO:0000259" key="13">
    <source>
        <dbReference type="PROSITE" id="PS50885"/>
    </source>
</evidence>
<dbReference type="Proteomes" id="UP000003019">
    <property type="component" value="Unassembled WGS sequence"/>
</dbReference>
<dbReference type="PANTHER" id="PTHR45436">
    <property type="entry name" value="SENSOR HISTIDINE KINASE YKOH"/>
    <property type="match status" value="1"/>
</dbReference>
<evidence type="ECO:0000256" key="6">
    <source>
        <dbReference type="ARBA" id="ARBA00022692"/>
    </source>
</evidence>
<dbReference type="PROSITE" id="PS50109">
    <property type="entry name" value="HIS_KIN"/>
    <property type="match status" value="1"/>
</dbReference>
<dbReference type="InterPro" id="IPR036097">
    <property type="entry name" value="HisK_dim/P_sf"/>
</dbReference>
<dbReference type="EMBL" id="AGAY01000047">
    <property type="protein sequence ID" value="EGY52517.1"/>
    <property type="molecule type" value="Genomic_DNA"/>
</dbReference>
<feature type="transmembrane region" description="Helical" evidence="11">
    <location>
        <begin position="224"/>
        <end position="246"/>
    </location>
</feature>
<evidence type="ECO:0000313" key="14">
    <source>
        <dbReference type="EMBL" id="EGY52517.1"/>
    </source>
</evidence>
<comment type="subcellular location">
    <subcellularLocation>
        <location evidence="2">Membrane</location>
        <topology evidence="2">Multi-pass membrane protein</topology>
    </subcellularLocation>
</comment>
<dbReference type="HOGENOM" id="CLU_000445_89_37_4"/>
<evidence type="ECO:0000256" key="3">
    <source>
        <dbReference type="ARBA" id="ARBA00012438"/>
    </source>
</evidence>
<evidence type="ECO:0000313" key="15">
    <source>
        <dbReference type="Proteomes" id="UP000003019"/>
    </source>
</evidence>
<dbReference type="InterPro" id="IPR004358">
    <property type="entry name" value="Sig_transdc_His_kin-like_C"/>
</dbReference>
<keyword evidence="15" id="KW-1185">Reference proteome</keyword>
<dbReference type="PROSITE" id="PS50885">
    <property type="entry name" value="HAMP"/>
    <property type="match status" value="1"/>
</dbReference>
<dbReference type="CDD" id="cd00082">
    <property type="entry name" value="HisKA"/>
    <property type="match status" value="1"/>
</dbReference>
<evidence type="ECO:0000256" key="10">
    <source>
        <dbReference type="ARBA" id="ARBA00023136"/>
    </source>
</evidence>
<dbReference type="Gene3D" id="3.30.565.10">
    <property type="entry name" value="Histidine kinase-like ATPase, C-terminal domain"/>
    <property type="match status" value="1"/>
</dbReference>
<keyword evidence="10 11" id="KW-0472">Membrane</keyword>
<keyword evidence="7 14" id="KW-0418">Kinase</keyword>
<dbReference type="SMART" id="SM00304">
    <property type="entry name" value="HAMP"/>
    <property type="match status" value="1"/>
</dbReference>
<evidence type="ECO:0000259" key="12">
    <source>
        <dbReference type="PROSITE" id="PS50109"/>
    </source>
</evidence>
<dbReference type="PRINTS" id="PR00344">
    <property type="entry name" value="BCTRLSENSOR"/>
</dbReference>
<sequence length="524" mass="58176">MQKPHLRRISALCAARSLAYLDDMSVPQGFLTFTLAALLRLELHPHLGVLQRSQPESFLSLWPANCVLNFGAYDCRVSNPIASPPMPAFRHSLQLRLNAAFSLLFLLLAVLAGGFAFYDTYQQTNDFQDDLLRQTAAYINPNAPPPKMPDVDNDVRIYVDYPGETQQDDEDERDLDLPGHLADGLHTVYEGGDSYRVYVRHTPQGRVAVWQENEYREELAARSAWNSVLPLLLLIPLISLLTMWIIRRTLRPVSELSAHVEARGSQDLSPLPEAGMPAEIRGFVQALNRLLERIEAAVQQQQRFIADAAHELRSPMTALSLQAERLAQQPLPEPAAGRLAALQQGIRRNRQLLDQLLSHARAQNSEAGGRHAAVHAQAVFRRVVEDLLPLAEAKEQDFGVADAADPVCYADETALYTLLKTLADNALRYTPAGGQIDLWAEETADHIVFHVEDNGPGIEPAERERVLDPFYRILGSGEEGTGLGLSIADAVARRYGGRLVLSDSRRFASGLHVAVYLDKRCLQA</sequence>
<dbReference type="PANTHER" id="PTHR45436:SF15">
    <property type="entry name" value="SENSOR HISTIDINE KINASE CUSS"/>
    <property type="match status" value="1"/>
</dbReference>
<evidence type="ECO:0000256" key="4">
    <source>
        <dbReference type="ARBA" id="ARBA00022553"/>
    </source>
</evidence>
<evidence type="ECO:0000256" key="5">
    <source>
        <dbReference type="ARBA" id="ARBA00022679"/>
    </source>
</evidence>
<proteinExistence type="predicted"/>
<keyword evidence="6 11" id="KW-0812">Transmembrane</keyword>
<dbReference type="SUPFAM" id="SSF47384">
    <property type="entry name" value="Homodimeric domain of signal transducing histidine kinase"/>
    <property type="match status" value="1"/>
</dbReference>
<keyword evidence="8 11" id="KW-1133">Transmembrane helix</keyword>
<dbReference type="SMART" id="SM00388">
    <property type="entry name" value="HisKA"/>
    <property type="match status" value="1"/>
</dbReference>
<evidence type="ECO:0000256" key="2">
    <source>
        <dbReference type="ARBA" id="ARBA00004141"/>
    </source>
</evidence>
<dbReference type="InterPro" id="IPR050428">
    <property type="entry name" value="TCS_sensor_his_kinase"/>
</dbReference>
<gene>
    <name evidence="14" type="ORF">HMPREF9371_1256</name>
</gene>
<protein>
    <recommendedName>
        <fullName evidence="3">histidine kinase</fullName>
        <ecNumber evidence="3">2.7.13.3</ecNumber>
    </recommendedName>
</protein>
<comment type="caution">
    <text evidence="14">The sequence shown here is derived from an EMBL/GenBank/DDBJ whole genome shotgun (WGS) entry which is preliminary data.</text>
</comment>
<feature type="domain" description="Histidine kinase" evidence="12">
    <location>
        <begin position="307"/>
        <end position="521"/>
    </location>
</feature>
<organism evidence="14 15">
    <name type="scientific">Neisseria shayeganii 871</name>
    <dbReference type="NCBI Taxonomy" id="1032488"/>
    <lineage>
        <taxon>Bacteria</taxon>
        <taxon>Pseudomonadati</taxon>
        <taxon>Pseudomonadota</taxon>
        <taxon>Betaproteobacteria</taxon>
        <taxon>Neisseriales</taxon>
        <taxon>Neisseriaceae</taxon>
        <taxon>Neisseria</taxon>
    </lineage>
</organism>
<dbReference type="InterPro" id="IPR003594">
    <property type="entry name" value="HATPase_dom"/>
</dbReference>
<dbReference type="STRING" id="1032488.HMPREF9371_1256"/>
<dbReference type="GO" id="GO:0000155">
    <property type="term" value="F:phosphorelay sensor kinase activity"/>
    <property type="evidence" value="ECO:0007669"/>
    <property type="project" value="InterPro"/>
</dbReference>
<dbReference type="InterPro" id="IPR036890">
    <property type="entry name" value="HATPase_C_sf"/>
</dbReference>
<dbReference type="Pfam" id="PF00672">
    <property type="entry name" value="HAMP"/>
    <property type="match status" value="1"/>
</dbReference>
<accession>G4CI17</accession>
<comment type="catalytic activity">
    <reaction evidence="1">
        <text>ATP + protein L-histidine = ADP + protein N-phospho-L-histidine.</text>
        <dbReference type="EC" id="2.7.13.3"/>
    </reaction>
</comment>
<dbReference type="InterPro" id="IPR003661">
    <property type="entry name" value="HisK_dim/P_dom"/>
</dbReference>
<keyword evidence="4" id="KW-0597">Phosphoprotein</keyword>
<evidence type="ECO:0000256" key="1">
    <source>
        <dbReference type="ARBA" id="ARBA00000085"/>
    </source>
</evidence>
<dbReference type="SMART" id="SM00387">
    <property type="entry name" value="HATPase_c"/>
    <property type="match status" value="1"/>
</dbReference>
<dbReference type="PATRIC" id="fig|1032488.3.peg.1180"/>
<dbReference type="GO" id="GO:0005886">
    <property type="term" value="C:plasma membrane"/>
    <property type="evidence" value="ECO:0007669"/>
    <property type="project" value="TreeGrafter"/>
</dbReference>
<keyword evidence="9" id="KW-0902">Two-component regulatory system</keyword>
<evidence type="ECO:0000256" key="11">
    <source>
        <dbReference type="SAM" id="Phobius"/>
    </source>
</evidence>
<reference evidence="14 15" key="1">
    <citation type="submission" date="2011-05" db="EMBL/GenBank/DDBJ databases">
        <authorList>
            <person name="Muzny D."/>
            <person name="Qin X."/>
            <person name="Deng J."/>
            <person name="Jiang H."/>
            <person name="Liu Y."/>
            <person name="Qu J."/>
            <person name="Song X.-Z."/>
            <person name="Zhang L."/>
            <person name="Thornton R."/>
            <person name="Coyle M."/>
            <person name="Francisco L."/>
            <person name="Jackson L."/>
            <person name="Javaid M."/>
            <person name="Korchina V."/>
            <person name="Kovar C."/>
            <person name="Mata R."/>
            <person name="Mathew T."/>
            <person name="Ngo R."/>
            <person name="Nguyen L."/>
            <person name="Nguyen N."/>
            <person name="Okwuonu G."/>
            <person name="Ongeri F."/>
            <person name="Pham C."/>
            <person name="Simmons D."/>
            <person name="Wilczek-Boney K."/>
            <person name="Hale W."/>
            <person name="Jakkamsetti A."/>
            <person name="Pham P."/>
            <person name="Ruth R."/>
            <person name="San Lucas F."/>
            <person name="Warren J."/>
            <person name="Zhang J."/>
            <person name="Zhao Z."/>
            <person name="Zhou C."/>
            <person name="Zhu D."/>
            <person name="Lee S."/>
            <person name="Bess C."/>
            <person name="Blankenburg K."/>
            <person name="Forbes L."/>
            <person name="Fu Q."/>
            <person name="Gubbala S."/>
            <person name="Hirani K."/>
            <person name="Jayaseelan J.C."/>
            <person name="Lara F."/>
            <person name="Munidasa M."/>
            <person name="Palculict T."/>
            <person name="Patil S."/>
            <person name="Pu L.-L."/>
            <person name="Saada N."/>
            <person name="Tang L."/>
            <person name="Weissenberger G."/>
            <person name="Zhu Y."/>
            <person name="Hemphill L."/>
            <person name="Shang Y."/>
            <person name="Youmans B."/>
            <person name="Ayvaz T."/>
            <person name="Ross M."/>
            <person name="Santibanez J."/>
            <person name="Aqrawi P."/>
            <person name="Gross S."/>
            <person name="Joshi V."/>
            <person name="Fowler G."/>
            <person name="Nazareth L."/>
            <person name="Reid J."/>
            <person name="Worley K."/>
            <person name="Petrosino J."/>
            <person name="Highlander S."/>
            <person name="Gibbs R."/>
        </authorList>
    </citation>
    <scope>NUCLEOTIDE SEQUENCE [LARGE SCALE GENOMIC DNA]</scope>
    <source>
        <strain evidence="14 15">871</strain>
    </source>
</reference>
<dbReference type="SUPFAM" id="SSF55874">
    <property type="entry name" value="ATPase domain of HSP90 chaperone/DNA topoisomerase II/histidine kinase"/>
    <property type="match status" value="1"/>
</dbReference>
<dbReference type="Pfam" id="PF00512">
    <property type="entry name" value="HisKA"/>
    <property type="match status" value="1"/>
</dbReference>
<feature type="transmembrane region" description="Helical" evidence="11">
    <location>
        <begin position="99"/>
        <end position="118"/>
    </location>
</feature>
<feature type="domain" description="HAMP" evidence="13">
    <location>
        <begin position="247"/>
        <end position="299"/>
    </location>
</feature>
<evidence type="ECO:0000256" key="9">
    <source>
        <dbReference type="ARBA" id="ARBA00023012"/>
    </source>
</evidence>
<dbReference type="InterPro" id="IPR003660">
    <property type="entry name" value="HAMP_dom"/>
</dbReference>
<dbReference type="EC" id="2.7.13.3" evidence="3"/>
<dbReference type="InterPro" id="IPR005467">
    <property type="entry name" value="His_kinase_dom"/>
</dbReference>
<evidence type="ECO:0000256" key="8">
    <source>
        <dbReference type="ARBA" id="ARBA00022989"/>
    </source>
</evidence>
<dbReference type="AlphaFoldDB" id="G4CI17"/>
<keyword evidence="5 14" id="KW-0808">Transferase</keyword>
<evidence type="ECO:0000256" key="7">
    <source>
        <dbReference type="ARBA" id="ARBA00022777"/>
    </source>
</evidence>
<dbReference type="Gene3D" id="1.10.287.130">
    <property type="match status" value="1"/>
</dbReference>